<dbReference type="EMBL" id="UINC01064065">
    <property type="protein sequence ID" value="SVB92357.1"/>
    <property type="molecule type" value="Genomic_DNA"/>
</dbReference>
<protein>
    <recommendedName>
        <fullName evidence="2">DUF3108 domain-containing protein</fullName>
    </recommendedName>
</protein>
<reference evidence="1" key="1">
    <citation type="submission" date="2018-05" db="EMBL/GenBank/DDBJ databases">
        <authorList>
            <person name="Lanie J.A."/>
            <person name="Ng W.-L."/>
            <person name="Kazmierczak K.M."/>
            <person name="Andrzejewski T.M."/>
            <person name="Davidsen T.M."/>
            <person name="Wayne K.J."/>
            <person name="Tettelin H."/>
            <person name="Glass J.I."/>
            <person name="Rusch D."/>
            <person name="Podicherti R."/>
            <person name="Tsui H.-C.T."/>
            <person name="Winkler M.E."/>
        </authorList>
    </citation>
    <scope>NUCLEOTIDE SEQUENCE</scope>
</reference>
<dbReference type="AlphaFoldDB" id="A0A382HZI6"/>
<accession>A0A382HZI6</accession>
<evidence type="ECO:0000313" key="1">
    <source>
        <dbReference type="EMBL" id="SVB92357.1"/>
    </source>
</evidence>
<organism evidence="1">
    <name type="scientific">marine metagenome</name>
    <dbReference type="NCBI Taxonomy" id="408172"/>
    <lineage>
        <taxon>unclassified sequences</taxon>
        <taxon>metagenomes</taxon>
        <taxon>ecological metagenomes</taxon>
    </lineage>
</organism>
<gene>
    <name evidence="1" type="ORF">METZ01_LOCUS245211</name>
</gene>
<name>A0A382HZI6_9ZZZZ</name>
<proteinExistence type="predicted"/>
<sequence>MPRLRIPYHFASAWFLVFLVINPAWGQSFNSVLSKLDQTYYYPQKQGLKSFSARIEWDQLDVASGSGKFLRNPDFIFSWQADSFSKLGNFELAKGQEHISGDRAQELSQQIRAYRESIIPLTLEQKFSDFDGRVHAMEGAKLMVRLTSKTASEQNYKLLVDTREWVIRKLRFQQSHSPQNVEGEFRYLKLDGKPAIIESRTRFEMKGQKYNEVTNYTYKKIKGVWWIHRIDQTFKQGDHIVQTYVLRLTDFNPVLFSRQ</sequence>
<evidence type="ECO:0008006" key="2">
    <source>
        <dbReference type="Google" id="ProtNLM"/>
    </source>
</evidence>